<reference evidence="2 3" key="1">
    <citation type="submission" date="2020-03" db="EMBL/GenBank/DDBJ databases">
        <title>The genome sequence of Microvirga sp. c23x22.</title>
        <authorList>
            <person name="Zhang X."/>
        </authorList>
    </citation>
    <scope>NUCLEOTIDE SEQUENCE [LARGE SCALE GENOMIC DNA]</scope>
    <source>
        <strain evidence="3">c23x22</strain>
    </source>
</reference>
<keyword evidence="3" id="KW-1185">Reference proteome</keyword>
<feature type="chain" id="PRO_5045500140" description="Outer membrane protein beta-barrel domain-containing protein" evidence="1">
    <location>
        <begin position="26"/>
        <end position="294"/>
    </location>
</feature>
<comment type="caution">
    <text evidence="2">The sequence shown here is derived from an EMBL/GenBank/DDBJ whole genome shotgun (WGS) entry which is preliminary data.</text>
</comment>
<accession>A0ABX0V8E7</accession>
<dbReference type="EMBL" id="JAATJS010000002">
    <property type="protein sequence ID" value="NIX76134.1"/>
    <property type="molecule type" value="Genomic_DNA"/>
</dbReference>
<evidence type="ECO:0008006" key="4">
    <source>
        <dbReference type="Google" id="ProtNLM"/>
    </source>
</evidence>
<sequence>MHRRTTWLALAILAPLGLATGSAQSADLTAPPLIEPPPQIPTWTYRFVPYGWLIGLRGTQTVRGRSVKINASFIDVAEKADTLVGLMGDFEARNGPFSLYANAVWTKVDFAGKHMRTRSLAPGITGTLGASVAASTQLGIVEFGAFYEIARLNGLAIDVVAGGRYWFQEADLSFDLAGTVDTSDLRIADGRAIAKSGSIDWLDPMVGARLRYTIAPGHELFLRGDIGGFNVGSKFSWQAIGGYGVDFAIYKGVTFSGIIGYRALFVDYVRGQGRTRYEYDMLQHGPILGISMKW</sequence>
<evidence type="ECO:0000256" key="1">
    <source>
        <dbReference type="SAM" id="SignalP"/>
    </source>
</evidence>
<protein>
    <recommendedName>
        <fullName evidence="4">Outer membrane protein beta-barrel domain-containing protein</fullName>
    </recommendedName>
</protein>
<feature type="signal peptide" evidence="1">
    <location>
        <begin position="1"/>
        <end position="25"/>
    </location>
</feature>
<evidence type="ECO:0000313" key="3">
    <source>
        <dbReference type="Proteomes" id="UP000707352"/>
    </source>
</evidence>
<evidence type="ECO:0000313" key="2">
    <source>
        <dbReference type="EMBL" id="NIX76134.1"/>
    </source>
</evidence>
<dbReference type="Proteomes" id="UP000707352">
    <property type="component" value="Unassembled WGS sequence"/>
</dbReference>
<proteinExistence type="predicted"/>
<gene>
    <name evidence="2" type="ORF">HB375_05835</name>
</gene>
<name>A0ABX0V8E7_9HYPH</name>
<dbReference type="RefSeq" id="WP_167672035.1">
    <property type="nucleotide sequence ID" value="NZ_JAATJS010000002.1"/>
</dbReference>
<organism evidence="2 3">
    <name type="scientific">Microvirga terricola</name>
    <dbReference type="NCBI Taxonomy" id="2719797"/>
    <lineage>
        <taxon>Bacteria</taxon>
        <taxon>Pseudomonadati</taxon>
        <taxon>Pseudomonadota</taxon>
        <taxon>Alphaproteobacteria</taxon>
        <taxon>Hyphomicrobiales</taxon>
        <taxon>Methylobacteriaceae</taxon>
        <taxon>Microvirga</taxon>
    </lineage>
</organism>
<keyword evidence="1" id="KW-0732">Signal</keyword>